<dbReference type="InterPro" id="IPR030395">
    <property type="entry name" value="GP_PDE_dom"/>
</dbReference>
<keyword evidence="1" id="KW-1133">Transmembrane helix</keyword>
<dbReference type="KEGG" id="ahb:bsdtb5_07880"/>
<dbReference type="Gene3D" id="3.20.20.190">
    <property type="entry name" value="Phosphatidylinositol (PI) phosphodiesterase"/>
    <property type="match status" value="1"/>
</dbReference>
<keyword evidence="1" id="KW-0472">Membrane</keyword>
<feature type="transmembrane region" description="Helical" evidence="1">
    <location>
        <begin position="125"/>
        <end position="148"/>
    </location>
</feature>
<proteinExistence type="predicted"/>
<dbReference type="GO" id="GO:0006629">
    <property type="term" value="P:lipid metabolic process"/>
    <property type="evidence" value="ECO:0007669"/>
    <property type="project" value="InterPro"/>
</dbReference>
<dbReference type="PANTHER" id="PTHR46211:SF8">
    <property type="entry name" value="PHOSPHODIESTERASE"/>
    <property type="match status" value="1"/>
</dbReference>
<dbReference type="EMBL" id="AP024169">
    <property type="protein sequence ID" value="BCN29493.1"/>
    <property type="molecule type" value="Genomic_DNA"/>
</dbReference>
<dbReference type="Pfam" id="PF03009">
    <property type="entry name" value="GDPD"/>
    <property type="match status" value="1"/>
</dbReference>
<gene>
    <name evidence="3" type="ORF">bsdtb5_07880</name>
</gene>
<dbReference type="PANTHER" id="PTHR46211">
    <property type="entry name" value="GLYCEROPHOSPHORYL DIESTER PHOSPHODIESTERASE"/>
    <property type="match status" value="1"/>
</dbReference>
<dbReference type="Proteomes" id="UP000595897">
    <property type="component" value="Chromosome"/>
</dbReference>
<feature type="transmembrane region" description="Helical" evidence="1">
    <location>
        <begin position="168"/>
        <end position="194"/>
    </location>
</feature>
<dbReference type="Pfam" id="PF10110">
    <property type="entry name" value="GPDPase_memb"/>
    <property type="match status" value="1"/>
</dbReference>
<reference evidence="3 4" key="1">
    <citation type="submission" date="2020-11" db="EMBL/GenBank/DDBJ databases">
        <title>Draft genome sequencing of a Lachnospiraceae strain isolated from anoxic soil subjected to BSD treatment.</title>
        <authorList>
            <person name="Uek A."/>
            <person name="Tonouchi A."/>
        </authorList>
    </citation>
    <scope>NUCLEOTIDE SEQUENCE [LARGE SCALE GENOMIC DNA]</scope>
    <source>
        <strain evidence="3 4">TB5</strain>
    </source>
</reference>
<feature type="transmembrane region" description="Helical" evidence="1">
    <location>
        <begin position="70"/>
        <end position="94"/>
    </location>
</feature>
<dbReference type="SUPFAM" id="SSF51695">
    <property type="entry name" value="PLC-like phosphodiesterases"/>
    <property type="match status" value="1"/>
</dbReference>
<organism evidence="3 4">
    <name type="scientific">Anaeromicropila herbilytica</name>
    <dbReference type="NCBI Taxonomy" id="2785025"/>
    <lineage>
        <taxon>Bacteria</taxon>
        <taxon>Bacillati</taxon>
        <taxon>Bacillota</taxon>
        <taxon>Clostridia</taxon>
        <taxon>Lachnospirales</taxon>
        <taxon>Lachnospiraceae</taxon>
        <taxon>Anaeromicropila</taxon>
    </lineage>
</organism>
<dbReference type="GO" id="GO:0008081">
    <property type="term" value="F:phosphoric diester hydrolase activity"/>
    <property type="evidence" value="ECO:0007669"/>
    <property type="project" value="InterPro"/>
</dbReference>
<name>A0A7R7IBC8_9FIRM</name>
<dbReference type="RefSeq" id="WP_271714765.1">
    <property type="nucleotide sequence ID" value="NZ_AP024169.1"/>
</dbReference>
<dbReference type="CDD" id="cd08579">
    <property type="entry name" value="GDPD_memb_like"/>
    <property type="match status" value="1"/>
</dbReference>
<keyword evidence="1" id="KW-0812">Transmembrane</keyword>
<feature type="domain" description="GP-PDE" evidence="2">
    <location>
        <begin position="354"/>
        <end position="585"/>
    </location>
</feature>
<evidence type="ECO:0000259" key="2">
    <source>
        <dbReference type="PROSITE" id="PS51704"/>
    </source>
</evidence>
<evidence type="ECO:0000313" key="4">
    <source>
        <dbReference type="Proteomes" id="UP000595897"/>
    </source>
</evidence>
<dbReference type="PROSITE" id="PS51704">
    <property type="entry name" value="GP_PDE"/>
    <property type="match status" value="1"/>
</dbReference>
<protein>
    <submittedName>
        <fullName evidence="3">Glycerophosphoryl diester phosphodiesterase</fullName>
    </submittedName>
</protein>
<evidence type="ECO:0000313" key="3">
    <source>
        <dbReference type="EMBL" id="BCN29493.1"/>
    </source>
</evidence>
<dbReference type="InterPro" id="IPR018476">
    <property type="entry name" value="GlyceroP-diester-Pdiesterase_M"/>
</dbReference>
<feature type="transmembrane region" description="Helical" evidence="1">
    <location>
        <begin position="270"/>
        <end position="294"/>
    </location>
</feature>
<feature type="transmembrane region" description="Helical" evidence="1">
    <location>
        <begin position="214"/>
        <end position="243"/>
    </location>
</feature>
<dbReference type="InterPro" id="IPR017946">
    <property type="entry name" value="PLC-like_Pdiesterase_TIM-brl"/>
</dbReference>
<dbReference type="AlphaFoldDB" id="A0A7R7IBC8"/>
<evidence type="ECO:0000256" key="1">
    <source>
        <dbReference type="SAM" id="Phobius"/>
    </source>
</evidence>
<accession>A0A7R7IBC8</accession>
<feature type="transmembrane region" description="Helical" evidence="1">
    <location>
        <begin position="322"/>
        <end position="342"/>
    </location>
</feature>
<feature type="transmembrane region" description="Helical" evidence="1">
    <location>
        <begin position="20"/>
        <end position="42"/>
    </location>
</feature>
<keyword evidence="4" id="KW-1185">Reference proteome</keyword>
<sequence>MFKVWKNTLISVKKSTRTLFVFEILFKTITMLALIPGFKYLIDLTLEINGYSYITTRNILSCLKNPVFDLMLIGILLLFALSVIYEISIIVLFFGHEFIDQKLLYRKLFILSSKEMKKVLKPRNFLLLLYALCLFPFTNFVTTSSYMVSNIEINEYFLDYIIRSKSLTLFFISFMLVIFIISILLTFVFCYVFLEHKNIEEACIESVRLIKGKVIKTVISLVLCNIIFLVIYIAFYLLVILLVSSGTTILQKQEFSFVFFLSFFNLSNKLVVLIFSSLEVIVHFAFTVHLYYAYSGKMKKKYSLKLNKKNIRRKLPYRSRRGIAMIGAVILLFNTWGIYYVMHNTYGILGVNDTLITSHRGNSIKAPENTLAALDYAVRDMSDYAEIDVQETKDGVIILFHDSNLKRITGINRNIWKVNYDDIKDIDIGSWFNKKFSDQRIPTLDEVLKFCNNKIRLNIELKPHGNEKNLEKSVVSIIEENDFVNQCVITSFNYDSLKKVKKLNPEIKTGYILSAVYGKFYDLKYADFFSIEKSFITDKVVNEAHKRDKEVFAWTINSASYMKKMAKLGVDNIITDNPVKARKVIYSSDIPNYTLDFLKLIFEY</sequence>